<dbReference type="PANTHER" id="PTHR12553:SF49">
    <property type="entry name" value="ZINC PHOSPHODIESTERASE ELAC PROTEIN 2"/>
    <property type="match status" value="1"/>
</dbReference>
<keyword evidence="6" id="KW-0540">Nuclease</keyword>
<feature type="region of interest" description="Disordered" evidence="11">
    <location>
        <begin position="149"/>
        <end position="218"/>
    </location>
</feature>
<dbReference type="SUPFAM" id="SSF56281">
    <property type="entry name" value="Metallo-hydrolase/oxidoreductase"/>
    <property type="match status" value="2"/>
</dbReference>
<feature type="compositionally biased region" description="Polar residues" evidence="11">
    <location>
        <begin position="195"/>
        <end position="208"/>
    </location>
</feature>
<evidence type="ECO:0000256" key="1">
    <source>
        <dbReference type="ARBA" id="ARBA00000402"/>
    </source>
</evidence>
<dbReference type="InterPro" id="IPR047151">
    <property type="entry name" value="RNZ2-like"/>
</dbReference>
<dbReference type="OrthoDB" id="527344at2759"/>
<protein>
    <recommendedName>
        <fullName evidence="4">ribonuclease Z</fullName>
        <ecNumber evidence="4">3.1.26.11</ecNumber>
    </recommendedName>
</protein>
<dbReference type="Pfam" id="PF13691">
    <property type="entry name" value="Lactamase_B_4"/>
    <property type="match status" value="1"/>
</dbReference>
<dbReference type="InterPro" id="IPR036866">
    <property type="entry name" value="RibonucZ/Hydroxyglut_hydro"/>
</dbReference>
<name>A0A1Y2J3V6_TRAC3</name>
<evidence type="ECO:0000313" key="14">
    <source>
        <dbReference type="Proteomes" id="UP000193067"/>
    </source>
</evidence>
<keyword evidence="7" id="KW-0479">Metal-binding</keyword>
<sequence>MHAWNVSVLSEATSDTEPTLLVEFDSGKYIFNAGEATGRTWLQSHHSLRKTRGLFLTAAGTQRCGGVGGVLMLCADAAVPKLDIVGPYGLMHYLATMRGFAYRATMVVNAREAPSAPVRALEHGAQPPEPVFKDDNLTVYGIPLYPTLDGDQSVENTDADPASDAADRPLKRKREDSPQGSSKRRTPPLTDHTIESTSPVSRSLSTRARSPHFQPHALVGDDAQEWRKLMLQEMFPLQESPMLDTGLSKKEKERARLAQVQAKKAGTAGSAPAAEGSTAQPARTRAPSLVSPEKRNARLPPLAEGDASAPPALPTLAYLLVGPSVRGKFDAKKAEALGVPRGPIRGKLTKGETITFEVDDGNGGKTQRTVRPEECVGPPEIAQSVLIVDVPTPAHIPSLMASFTESPFFSQYRSKTEASRKEHPVHAVFHLCGEGVLEDERYKEFMNGFSDDTHHLISSRLHTPDRVAFGKSALVQTKLNELDADMFPVPKYSLTPARDFASVTGLPPKAILAERNLITHVRPLRAPAKDSRAKEDEFSAIAETGAVQELSDAVREDFAAVKAQVSARIGRGSPASQPGDDVVVTPLGTGSAVPTALRNVSGTLIQIPGRGNILLDCGEGTWGQLARSFGNDPARTSGVWQVIRDLKCIFLSHMHGDHHMGLSKILLMRNTMNPPPSEPLYIVGLRQHLLYLIERQELEDAGLGDPNGVVLILSDALNWRKPPKPYGRAALMDEPFMNLEMARQNARAMCRTLGLQSFTAVDVAHRVRCYGCVIRHEDGWSVAFSADTMPTENLVRAGRDATLLIHESSLSPEEEQLAREKAHSTSAQAIDIGKRMNAQKLLLTHFSARYPGMPPSQGHDGEASDGPLIGLAFDYARIRLGDFWKLNTYLPAIQHTFQEVEDDDSMEIDLTKLQ</sequence>
<dbReference type="EMBL" id="KZ084087">
    <property type="protein sequence ID" value="OSD08089.1"/>
    <property type="molecule type" value="Genomic_DNA"/>
</dbReference>
<dbReference type="AlphaFoldDB" id="A0A1Y2J3V6"/>
<feature type="domain" description="tRNase Z endonuclease" evidence="12">
    <location>
        <begin position="8"/>
        <end position="60"/>
    </location>
</feature>
<evidence type="ECO:0000256" key="10">
    <source>
        <dbReference type="ARBA" id="ARBA00022833"/>
    </source>
</evidence>
<dbReference type="CDD" id="cd07718">
    <property type="entry name" value="RNaseZ_ELAC1_ELAC2-C-term-like_MBL-fold"/>
    <property type="match status" value="1"/>
</dbReference>
<evidence type="ECO:0000256" key="5">
    <source>
        <dbReference type="ARBA" id="ARBA00022694"/>
    </source>
</evidence>
<dbReference type="Gene3D" id="3.60.15.10">
    <property type="entry name" value="Ribonuclease Z/Hydroxyacylglutathione hydrolase-like"/>
    <property type="match status" value="2"/>
</dbReference>
<dbReference type="STRING" id="1353009.A0A1Y2J3V6"/>
<evidence type="ECO:0000256" key="8">
    <source>
        <dbReference type="ARBA" id="ARBA00022759"/>
    </source>
</evidence>
<keyword evidence="8" id="KW-0255">Endonuclease</keyword>
<comment type="similarity">
    <text evidence="3">Belongs to the RNase Z family.</text>
</comment>
<dbReference type="PANTHER" id="PTHR12553">
    <property type="entry name" value="ZINC PHOSPHODIESTERASE ELAC PROTEIN 2"/>
    <property type="match status" value="1"/>
</dbReference>
<evidence type="ECO:0000256" key="11">
    <source>
        <dbReference type="SAM" id="MobiDB-lite"/>
    </source>
</evidence>
<evidence type="ECO:0000256" key="2">
    <source>
        <dbReference type="ARBA" id="ARBA00001947"/>
    </source>
</evidence>
<reference evidence="13 14" key="1">
    <citation type="journal article" date="2015" name="Biotechnol. Biofuels">
        <title>Enhanced degradation of softwood versus hardwood by the white-rot fungus Pycnoporus coccineus.</title>
        <authorList>
            <person name="Couturier M."/>
            <person name="Navarro D."/>
            <person name="Chevret D."/>
            <person name="Henrissat B."/>
            <person name="Piumi F."/>
            <person name="Ruiz-Duenas F.J."/>
            <person name="Martinez A.T."/>
            <person name="Grigoriev I.V."/>
            <person name="Riley R."/>
            <person name="Lipzen A."/>
            <person name="Berrin J.G."/>
            <person name="Master E.R."/>
            <person name="Rosso M.N."/>
        </authorList>
    </citation>
    <scope>NUCLEOTIDE SEQUENCE [LARGE SCALE GENOMIC DNA]</scope>
    <source>
        <strain evidence="13 14">BRFM310</strain>
    </source>
</reference>
<comment type="cofactor">
    <cofactor evidence="2">
        <name>Zn(2+)</name>
        <dbReference type="ChEBI" id="CHEBI:29105"/>
    </cofactor>
</comment>
<gene>
    <name evidence="13" type="ORF">PYCCODRAFT_1402260</name>
</gene>
<proteinExistence type="inferred from homology"/>
<evidence type="ECO:0000313" key="13">
    <source>
        <dbReference type="EMBL" id="OSD08089.1"/>
    </source>
</evidence>
<evidence type="ECO:0000256" key="7">
    <source>
        <dbReference type="ARBA" id="ARBA00022723"/>
    </source>
</evidence>
<keyword evidence="5" id="KW-0819">tRNA processing</keyword>
<evidence type="ECO:0000256" key="9">
    <source>
        <dbReference type="ARBA" id="ARBA00022801"/>
    </source>
</evidence>
<dbReference type="Proteomes" id="UP000193067">
    <property type="component" value="Unassembled WGS sequence"/>
</dbReference>
<evidence type="ECO:0000259" key="12">
    <source>
        <dbReference type="Pfam" id="PF13691"/>
    </source>
</evidence>
<accession>A0A1Y2J3V6</accession>
<dbReference type="Pfam" id="PF23023">
    <property type="entry name" value="Anti-Pycsar_Apyc1"/>
    <property type="match status" value="1"/>
</dbReference>
<feature type="compositionally biased region" description="Basic and acidic residues" evidence="11">
    <location>
        <begin position="165"/>
        <end position="177"/>
    </location>
</feature>
<organism evidence="13 14">
    <name type="scientific">Trametes coccinea (strain BRFM310)</name>
    <name type="common">Pycnoporus coccineus</name>
    <dbReference type="NCBI Taxonomy" id="1353009"/>
    <lineage>
        <taxon>Eukaryota</taxon>
        <taxon>Fungi</taxon>
        <taxon>Dikarya</taxon>
        <taxon>Basidiomycota</taxon>
        <taxon>Agaricomycotina</taxon>
        <taxon>Agaricomycetes</taxon>
        <taxon>Polyporales</taxon>
        <taxon>Polyporaceae</taxon>
        <taxon>Trametes</taxon>
    </lineage>
</organism>
<evidence type="ECO:0000256" key="6">
    <source>
        <dbReference type="ARBA" id="ARBA00022722"/>
    </source>
</evidence>
<keyword evidence="14" id="KW-1185">Reference proteome</keyword>
<dbReference type="GO" id="GO:1990180">
    <property type="term" value="P:mitochondrial tRNA 3'-end processing"/>
    <property type="evidence" value="ECO:0007669"/>
    <property type="project" value="TreeGrafter"/>
</dbReference>
<dbReference type="GO" id="GO:0005739">
    <property type="term" value="C:mitochondrion"/>
    <property type="evidence" value="ECO:0007669"/>
    <property type="project" value="TreeGrafter"/>
</dbReference>
<evidence type="ECO:0000256" key="3">
    <source>
        <dbReference type="ARBA" id="ARBA00007823"/>
    </source>
</evidence>
<evidence type="ECO:0000256" key="4">
    <source>
        <dbReference type="ARBA" id="ARBA00012477"/>
    </source>
</evidence>
<dbReference type="InterPro" id="IPR027794">
    <property type="entry name" value="tRNase_Z_dom"/>
</dbReference>
<dbReference type="GO" id="GO:0042781">
    <property type="term" value="F:3'-tRNA processing endoribonuclease activity"/>
    <property type="evidence" value="ECO:0007669"/>
    <property type="project" value="UniProtKB-EC"/>
</dbReference>
<keyword evidence="10" id="KW-0862">Zinc</keyword>
<dbReference type="GO" id="GO:0046872">
    <property type="term" value="F:metal ion binding"/>
    <property type="evidence" value="ECO:0007669"/>
    <property type="project" value="UniProtKB-KW"/>
</dbReference>
<dbReference type="EC" id="3.1.26.11" evidence="4"/>
<feature type="region of interest" description="Disordered" evidence="11">
    <location>
        <begin position="260"/>
        <end position="308"/>
    </location>
</feature>
<comment type="catalytic activity">
    <reaction evidence="1">
        <text>Endonucleolytic cleavage of RNA, removing extra 3' nucleotides from tRNA precursor, generating 3' termini of tRNAs. A 3'-hydroxy group is left at the tRNA terminus and a 5'-phosphoryl group is left at the trailer molecule.</text>
        <dbReference type="EC" id="3.1.26.11"/>
    </reaction>
</comment>
<keyword evidence="9" id="KW-0378">Hydrolase</keyword>